<reference evidence="2 3" key="1">
    <citation type="submission" date="2021-03" db="EMBL/GenBank/DDBJ databases">
        <title>Antimicrobial resistance genes in bacteria isolated from Japanese honey, and their potential for conferring macrolide and lincosamide resistance in the American foulbrood pathogen Paenibacillus larvae.</title>
        <authorList>
            <person name="Okamoto M."/>
            <person name="Kumagai M."/>
            <person name="Kanamori H."/>
            <person name="Takamatsu D."/>
        </authorList>
    </citation>
    <scope>NUCLEOTIDE SEQUENCE [LARGE SCALE GENOMIC DNA]</scope>
    <source>
        <strain evidence="2 3">J8TS2</strain>
    </source>
</reference>
<evidence type="ECO:0000313" key="2">
    <source>
        <dbReference type="EMBL" id="GIN56733.1"/>
    </source>
</evidence>
<name>A0ABQ4KFI2_9BACI</name>
<gene>
    <name evidence="2" type="ORF">J8TS2_10520</name>
</gene>
<evidence type="ECO:0000313" key="3">
    <source>
        <dbReference type="Proteomes" id="UP000679950"/>
    </source>
</evidence>
<organism evidence="2 3">
    <name type="scientific">Lederbergia ruris</name>
    <dbReference type="NCBI Taxonomy" id="217495"/>
    <lineage>
        <taxon>Bacteria</taxon>
        <taxon>Bacillati</taxon>
        <taxon>Bacillota</taxon>
        <taxon>Bacilli</taxon>
        <taxon>Bacillales</taxon>
        <taxon>Bacillaceae</taxon>
        <taxon>Lederbergia</taxon>
    </lineage>
</organism>
<comment type="caution">
    <text evidence="2">The sequence shown here is derived from an EMBL/GenBank/DDBJ whole genome shotgun (WGS) entry which is preliminary data.</text>
</comment>
<accession>A0ABQ4KFI2</accession>
<dbReference type="Proteomes" id="UP000679950">
    <property type="component" value="Unassembled WGS sequence"/>
</dbReference>
<proteinExistence type="predicted"/>
<feature type="region of interest" description="Disordered" evidence="1">
    <location>
        <begin position="1"/>
        <end position="20"/>
    </location>
</feature>
<protein>
    <submittedName>
        <fullName evidence="2">Uncharacterized protein</fullName>
    </submittedName>
</protein>
<dbReference type="RefSeq" id="WP_281414070.1">
    <property type="nucleotide sequence ID" value="NZ_BORB01000006.1"/>
</dbReference>
<sequence>MNMESANIGSHEFEFPQNAETQAEKQECNVVAAFLSRVIV</sequence>
<dbReference type="EMBL" id="BORB01000006">
    <property type="protein sequence ID" value="GIN56733.1"/>
    <property type="molecule type" value="Genomic_DNA"/>
</dbReference>
<evidence type="ECO:0000256" key="1">
    <source>
        <dbReference type="SAM" id="MobiDB-lite"/>
    </source>
</evidence>
<keyword evidence="3" id="KW-1185">Reference proteome</keyword>